<evidence type="ECO:0000256" key="1">
    <source>
        <dbReference type="ARBA" id="ARBA00022801"/>
    </source>
</evidence>
<comment type="catalytic activity">
    <reaction evidence="2">
        <text>alpha,alpha-trehalose 6-phosphate + H2O = alpha,alpha-trehalose + phosphate</text>
        <dbReference type="Rhea" id="RHEA:23420"/>
        <dbReference type="ChEBI" id="CHEBI:15377"/>
        <dbReference type="ChEBI" id="CHEBI:16551"/>
        <dbReference type="ChEBI" id="CHEBI:43474"/>
        <dbReference type="ChEBI" id="CHEBI:58429"/>
        <dbReference type="EC" id="3.1.3.12"/>
    </reaction>
</comment>
<dbReference type="SUPFAM" id="SSF56784">
    <property type="entry name" value="HAD-like"/>
    <property type="match status" value="1"/>
</dbReference>
<reference evidence="3" key="1">
    <citation type="submission" date="2008-10" db="EMBL/GenBank/DDBJ databases">
        <title>Cloning, sequence analysis and heterologous expression of trehalose synthase gene from Meiothermus ruber.</title>
        <authorList>
            <person name="Zhu Y."/>
            <person name="Zhang J."/>
            <person name="Wang Y."/>
            <person name="Wei D."/>
            <person name="Chen X."/>
            <person name="Xing L."/>
            <person name="Li M."/>
        </authorList>
    </citation>
    <scope>NUCLEOTIDE SEQUENCE</scope>
</reference>
<accession>B6VB03</accession>
<dbReference type="UniPathway" id="UPA00299"/>
<protein>
    <recommendedName>
        <fullName evidence="2">Trehalose 6-phosphate phosphatase</fullName>
        <ecNumber evidence="2">3.1.3.12</ecNumber>
    </recommendedName>
</protein>
<dbReference type="EMBL" id="FJ360767">
    <property type="protein sequence ID" value="ACJ06398.1"/>
    <property type="molecule type" value="Genomic_DNA"/>
</dbReference>
<dbReference type="PANTHER" id="PTHR43768">
    <property type="entry name" value="TREHALOSE 6-PHOSPHATE PHOSPHATASE"/>
    <property type="match status" value="1"/>
</dbReference>
<dbReference type="GO" id="GO:0004805">
    <property type="term" value="F:trehalose-phosphatase activity"/>
    <property type="evidence" value="ECO:0007669"/>
    <property type="project" value="UniProtKB-EC"/>
</dbReference>
<dbReference type="EC" id="3.1.3.12" evidence="2"/>
<dbReference type="GO" id="GO:0046872">
    <property type="term" value="F:metal ion binding"/>
    <property type="evidence" value="ECO:0007669"/>
    <property type="project" value="UniProtKB-KW"/>
</dbReference>
<dbReference type="InterPro" id="IPR044651">
    <property type="entry name" value="OTSB-like"/>
</dbReference>
<dbReference type="Gene3D" id="3.40.50.1000">
    <property type="entry name" value="HAD superfamily/HAD-like"/>
    <property type="match status" value="1"/>
</dbReference>
<dbReference type="CDD" id="cd01627">
    <property type="entry name" value="HAD_TPP"/>
    <property type="match status" value="1"/>
</dbReference>
<keyword evidence="2" id="KW-0479">Metal-binding</keyword>
<dbReference type="Pfam" id="PF02358">
    <property type="entry name" value="Trehalose_PPase"/>
    <property type="match status" value="1"/>
</dbReference>
<keyword evidence="1 2" id="KW-0378">Hydrolase</keyword>
<organism evidence="3">
    <name type="scientific">Meiothermus ruber</name>
    <dbReference type="NCBI Taxonomy" id="277"/>
    <lineage>
        <taxon>Bacteria</taxon>
        <taxon>Thermotogati</taxon>
        <taxon>Deinococcota</taxon>
        <taxon>Deinococci</taxon>
        <taxon>Thermales</taxon>
        <taxon>Thermaceae</taxon>
        <taxon>Meiothermus</taxon>
    </lineage>
</organism>
<dbReference type="Gene3D" id="3.30.70.1020">
    <property type="entry name" value="Trehalose-6-phosphate phosphatase related protein, domain 2"/>
    <property type="match status" value="1"/>
</dbReference>
<evidence type="ECO:0000313" key="3">
    <source>
        <dbReference type="EMBL" id="ACJ06398.1"/>
    </source>
</evidence>
<evidence type="ECO:0000256" key="2">
    <source>
        <dbReference type="RuleBase" id="RU361117"/>
    </source>
</evidence>
<dbReference type="NCBIfam" id="TIGR00685">
    <property type="entry name" value="T6PP"/>
    <property type="match status" value="1"/>
</dbReference>
<dbReference type="GO" id="GO:0005992">
    <property type="term" value="P:trehalose biosynthetic process"/>
    <property type="evidence" value="ECO:0007669"/>
    <property type="project" value="UniProtKB-UniPathway"/>
</dbReference>
<name>B6VB03_MEIRU</name>
<comment type="similarity">
    <text evidence="2">Belongs to the trehalose phosphatase family.</text>
</comment>
<keyword evidence="2" id="KW-0460">Magnesium</keyword>
<comment type="pathway">
    <text evidence="2">Glycan biosynthesis; trehalose biosynthesis.</text>
</comment>
<dbReference type="AlphaFoldDB" id="B6VB03"/>
<dbReference type="InterPro" id="IPR023214">
    <property type="entry name" value="HAD_sf"/>
</dbReference>
<dbReference type="InterPro" id="IPR003337">
    <property type="entry name" value="Trehalose_PPase"/>
</dbReference>
<sequence length="229" mass="25047">MRAENPVFFLDYDGTLAPIAPRPEEAFPYPEAPRVLEALRARFPVYVITGRRVRDLEALLPLSGLPVVGGHGAEEGILGGEVRSLLSVDLSPLRQRLLPCEGVQLEDKGFALAFHYRGARDQEGVKACLRRWLEEVKGLLQALDLEALWGKKVLEIKPKGAEKGRAVLRLLERHPGHTPVCIGDDATDETAFRALQGRGLTLKVGPGPTAAAGRLADVDEVLAYLKTYL</sequence>
<dbReference type="OMA" id="PTPREVW"/>
<dbReference type="PANTHER" id="PTHR43768:SF3">
    <property type="entry name" value="TREHALOSE 6-PHOSPHATE PHOSPHATASE"/>
    <property type="match status" value="1"/>
</dbReference>
<comment type="cofactor">
    <cofactor evidence="2">
        <name>Mg(2+)</name>
        <dbReference type="ChEBI" id="CHEBI:18420"/>
    </cofactor>
</comment>
<dbReference type="RefSeq" id="WP_013014963.1">
    <property type="nucleotide sequence ID" value="NZ_JAIMAP010000005.1"/>
</dbReference>
<dbReference type="InterPro" id="IPR036412">
    <property type="entry name" value="HAD-like_sf"/>
</dbReference>
<comment type="function">
    <text evidence="2">Removes the phosphate from trehalose 6-phosphate to produce free trehalose.</text>
</comment>
<proteinExistence type="inferred from homology"/>